<dbReference type="AlphaFoldDB" id="A0A3G8XIG8"/>
<dbReference type="OrthoDB" id="1377062at2"/>
<name>A0A3G8XIG8_9FLAO</name>
<gene>
    <name evidence="1" type="ORF">EIB73_06365</name>
</gene>
<dbReference type="RefSeq" id="WP_125023712.1">
    <property type="nucleotide sequence ID" value="NZ_CP034159.1"/>
</dbReference>
<dbReference type="KEGG" id="ccas:EIB73_06365"/>
<protein>
    <submittedName>
        <fullName evidence="1">Uncharacterized protein</fullName>
    </submittedName>
</protein>
<proteinExistence type="predicted"/>
<evidence type="ECO:0000313" key="1">
    <source>
        <dbReference type="EMBL" id="AZI32839.1"/>
    </source>
</evidence>
<sequence>MTTETEAQLATAVLQKWRFSASYDSLVVNQNLVLRLKFCGENRHLRKAATRQAVNKLSFPVIP</sequence>
<organism evidence="1 2">
    <name type="scientific">Kaistella carnis</name>
    <dbReference type="NCBI Taxonomy" id="1241979"/>
    <lineage>
        <taxon>Bacteria</taxon>
        <taxon>Pseudomonadati</taxon>
        <taxon>Bacteroidota</taxon>
        <taxon>Flavobacteriia</taxon>
        <taxon>Flavobacteriales</taxon>
        <taxon>Weeksellaceae</taxon>
        <taxon>Chryseobacterium group</taxon>
        <taxon>Kaistella</taxon>
    </lineage>
</organism>
<reference evidence="2" key="1">
    <citation type="submission" date="2018-11" db="EMBL/GenBank/DDBJ databases">
        <title>Proposal to divide the Flavobacteriaceae and reorganize its genera based on Amino Acid Identity values calculated from whole genome sequences.</title>
        <authorList>
            <person name="Nicholson A.C."/>
            <person name="Gulvik C.A."/>
            <person name="Whitney A.M."/>
            <person name="Humrighouse B.W."/>
            <person name="Bell M."/>
            <person name="Holmes B."/>
            <person name="Steigerwalt A.G."/>
            <person name="Villarma A."/>
            <person name="Sheth M."/>
            <person name="Batra D."/>
            <person name="Pryor J."/>
            <person name="Bernardet J.-F."/>
            <person name="Hugo C."/>
            <person name="Kampfer P."/>
            <person name="Newman J.D."/>
            <person name="McQuiston J.R."/>
        </authorList>
    </citation>
    <scope>NUCLEOTIDE SEQUENCE [LARGE SCALE GENOMIC DNA]</scope>
    <source>
        <strain evidence="2">G0081</strain>
    </source>
</reference>
<dbReference type="EMBL" id="CP034159">
    <property type="protein sequence ID" value="AZI32839.1"/>
    <property type="molecule type" value="Genomic_DNA"/>
</dbReference>
<dbReference type="Proteomes" id="UP000270185">
    <property type="component" value="Chromosome"/>
</dbReference>
<evidence type="ECO:0000313" key="2">
    <source>
        <dbReference type="Proteomes" id="UP000270185"/>
    </source>
</evidence>
<keyword evidence="2" id="KW-1185">Reference proteome</keyword>
<accession>A0A3G8XIG8</accession>